<comment type="caution">
    <text evidence="1">The sequence shown here is derived from an EMBL/GenBank/DDBJ whole genome shotgun (WGS) entry which is preliminary data.</text>
</comment>
<evidence type="ECO:0008006" key="3">
    <source>
        <dbReference type="Google" id="ProtNLM"/>
    </source>
</evidence>
<dbReference type="Proteomes" id="UP000807469">
    <property type="component" value="Unassembled WGS sequence"/>
</dbReference>
<gene>
    <name evidence="1" type="ORF">BDN70DRAFT_993517</name>
</gene>
<sequence length="405" mass="46844">MLLQPSTEFPVPPELVKEIITYLSPSECKTFSSVSRLARGHALPVIFEQLRYSGRVVPKIRNIHMARKDVKEVIRKLRLDSGIGEKSDCAIILQFLETLPNLRVFECYQFRLVQPAHHIQLMLSLRHTSLREFVFDTQSYLGAVEVPRPAGLTGLRKFSTNWLLVDNPDEPGSSLAHLYELVRSSLTTLVELRLDIDPENLLPDFDLQLLKPAGHTLRTFEYSLQHRDESILYLIPTIFPLLTKLSIQWNNGYRFKKHPHVYSVFWKESHIEALAKNTNLIDLTLSSDFEWNANDSFKADRDYAWWVRCYERRLNATRAVSSACPLLQHCSWVQMRIKHNNARIVHSFIIEERISDGDTIRVVRGLKQNWMGRDRSIVYNGRITEVLNCKLEALPGDIIGENDPE</sequence>
<evidence type="ECO:0000313" key="1">
    <source>
        <dbReference type="EMBL" id="KAF9479386.1"/>
    </source>
</evidence>
<evidence type="ECO:0000313" key="2">
    <source>
        <dbReference type="Proteomes" id="UP000807469"/>
    </source>
</evidence>
<protein>
    <recommendedName>
        <fullName evidence="3">F-box domain-containing protein</fullName>
    </recommendedName>
</protein>
<accession>A0A9P5Z4N0</accession>
<dbReference type="AlphaFoldDB" id="A0A9P5Z4N0"/>
<dbReference type="OrthoDB" id="3025297at2759"/>
<keyword evidence="2" id="KW-1185">Reference proteome</keyword>
<reference evidence="1" key="1">
    <citation type="submission" date="2020-11" db="EMBL/GenBank/DDBJ databases">
        <authorList>
            <consortium name="DOE Joint Genome Institute"/>
            <person name="Ahrendt S."/>
            <person name="Riley R."/>
            <person name="Andreopoulos W."/>
            <person name="Labutti K."/>
            <person name="Pangilinan J."/>
            <person name="Ruiz-Duenas F.J."/>
            <person name="Barrasa J.M."/>
            <person name="Sanchez-Garcia M."/>
            <person name="Camarero S."/>
            <person name="Miyauchi S."/>
            <person name="Serrano A."/>
            <person name="Linde D."/>
            <person name="Babiker R."/>
            <person name="Drula E."/>
            <person name="Ayuso-Fernandez I."/>
            <person name="Pacheco R."/>
            <person name="Padilla G."/>
            <person name="Ferreira P."/>
            <person name="Barriuso J."/>
            <person name="Kellner H."/>
            <person name="Castanera R."/>
            <person name="Alfaro M."/>
            <person name="Ramirez L."/>
            <person name="Pisabarro A.G."/>
            <person name="Kuo A."/>
            <person name="Tritt A."/>
            <person name="Lipzen A."/>
            <person name="He G."/>
            <person name="Yan M."/>
            <person name="Ng V."/>
            <person name="Cullen D."/>
            <person name="Martin F."/>
            <person name="Rosso M.-N."/>
            <person name="Henrissat B."/>
            <person name="Hibbett D."/>
            <person name="Martinez A.T."/>
            <person name="Grigoriev I.V."/>
        </authorList>
    </citation>
    <scope>NUCLEOTIDE SEQUENCE</scope>
    <source>
        <strain evidence="1">CIRM-BRFM 674</strain>
    </source>
</reference>
<name>A0A9P5Z4N0_9AGAR</name>
<organism evidence="1 2">
    <name type="scientific">Pholiota conissans</name>
    <dbReference type="NCBI Taxonomy" id="109636"/>
    <lineage>
        <taxon>Eukaryota</taxon>
        <taxon>Fungi</taxon>
        <taxon>Dikarya</taxon>
        <taxon>Basidiomycota</taxon>
        <taxon>Agaricomycotina</taxon>
        <taxon>Agaricomycetes</taxon>
        <taxon>Agaricomycetidae</taxon>
        <taxon>Agaricales</taxon>
        <taxon>Agaricineae</taxon>
        <taxon>Strophariaceae</taxon>
        <taxon>Pholiota</taxon>
    </lineage>
</organism>
<dbReference type="EMBL" id="MU155214">
    <property type="protein sequence ID" value="KAF9479386.1"/>
    <property type="molecule type" value="Genomic_DNA"/>
</dbReference>
<proteinExistence type="predicted"/>